<dbReference type="InterPro" id="IPR028987">
    <property type="entry name" value="ATP_synth_B-like_membr_sf"/>
</dbReference>
<dbReference type="NCBIfam" id="TIGR01144">
    <property type="entry name" value="ATP_synt_b"/>
    <property type="match status" value="1"/>
</dbReference>
<evidence type="ECO:0000256" key="7">
    <source>
        <dbReference type="ARBA" id="ARBA00022989"/>
    </source>
</evidence>
<evidence type="ECO:0000256" key="8">
    <source>
        <dbReference type="ARBA" id="ARBA00023065"/>
    </source>
</evidence>
<proteinExistence type="inferred from homology"/>
<keyword evidence="4 15" id="KW-0138">CF(0)</keyword>
<protein>
    <recommendedName>
        <fullName evidence="15">ATP synthase subunit b</fullName>
    </recommendedName>
    <alternativeName>
        <fullName evidence="15">ATP synthase F(0) sector subunit b</fullName>
    </alternativeName>
    <alternativeName>
        <fullName evidence="15">ATPase subunit I</fullName>
    </alternativeName>
    <alternativeName>
        <fullName evidence="15">F-type ATPase subunit b</fullName>
        <shortName evidence="15">F-ATPase subunit b</shortName>
    </alternativeName>
</protein>
<keyword evidence="17" id="KW-0175">Coiled coil</keyword>
<comment type="subcellular location">
    <subcellularLocation>
        <location evidence="15">Cell membrane</location>
        <topology evidence="15">Single-pass membrane protein</topology>
    </subcellularLocation>
    <subcellularLocation>
        <location evidence="14">Endomembrane system</location>
        <topology evidence="14">Single-pass membrane protein</topology>
    </subcellularLocation>
</comment>
<keyword evidence="20" id="KW-1185">Reference proteome</keyword>
<evidence type="ECO:0000256" key="1">
    <source>
        <dbReference type="ARBA" id="ARBA00005513"/>
    </source>
</evidence>
<keyword evidence="2 15" id="KW-0813">Transport</keyword>
<evidence type="ECO:0000256" key="2">
    <source>
        <dbReference type="ARBA" id="ARBA00022448"/>
    </source>
</evidence>
<comment type="function">
    <text evidence="12">Component of the F(0) channel, it forms part of the peripheral stalk, linking F(1) to F(0). The b'-subunit is a diverged and duplicated form of b found in plants and photosynthetic bacteria.</text>
</comment>
<keyword evidence="5 15" id="KW-0812">Transmembrane</keyword>
<keyword evidence="8 15" id="KW-0406">Ion transport</keyword>
<evidence type="ECO:0000313" key="19">
    <source>
        <dbReference type="EMBL" id="QDU72247.1"/>
    </source>
</evidence>
<dbReference type="GO" id="GO:0046961">
    <property type="term" value="F:proton-transporting ATPase activity, rotational mechanism"/>
    <property type="evidence" value="ECO:0007669"/>
    <property type="project" value="TreeGrafter"/>
</dbReference>
<keyword evidence="18" id="KW-0732">Signal</keyword>
<evidence type="ECO:0000256" key="11">
    <source>
        <dbReference type="ARBA" id="ARBA00025198"/>
    </source>
</evidence>
<evidence type="ECO:0000256" key="10">
    <source>
        <dbReference type="ARBA" id="ARBA00023310"/>
    </source>
</evidence>
<dbReference type="GO" id="GO:0012505">
    <property type="term" value="C:endomembrane system"/>
    <property type="evidence" value="ECO:0007669"/>
    <property type="project" value="UniProtKB-SubCell"/>
</dbReference>
<keyword evidence="6 15" id="KW-0375">Hydrogen ion transport</keyword>
<keyword evidence="3 15" id="KW-1003">Cell membrane</keyword>
<dbReference type="InterPro" id="IPR005864">
    <property type="entry name" value="ATP_synth_F0_bsu_bac"/>
</dbReference>
<comment type="function">
    <text evidence="11 15">F(1)F(0) ATP synthase produces ATP from ADP in the presence of a proton or sodium gradient. F-type ATPases consist of two structural domains, F(1) containing the extramembraneous catalytic core and F(0) containing the membrane proton channel, linked together by a central stalk and a peripheral stalk. During catalysis, ATP synthesis in the catalytic domain of F(1) is coupled via a rotary mechanism of the central stalk subunits to proton translocation.</text>
</comment>
<dbReference type="PANTHER" id="PTHR33445">
    <property type="entry name" value="ATP SYNTHASE SUBUNIT B', CHLOROPLASTIC"/>
    <property type="match status" value="1"/>
</dbReference>
<dbReference type="SUPFAM" id="SSF81573">
    <property type="entry name" value="F1F0 ATP synthase subunit B, membrane domain"/>
    <property type="match status" value="1"/>
</dbReference>
<sequence length="200" mass="22147" precursor="true">MFRTLVVATMPLLMSASLFAAEKAGEHGDGHGSPGVTDFDPMTYVWQLILFGVLFAVLYFFVWPHVLGGLQAREEKMRGDLKQAEDAAREATAKAEELEVRLREAHQEAQKLIDEARGEAQRAAASVKAAADAEIARTKERAESDIRVAKEQAVAELYEQTAVLATQVAGRILQREISVEDQRQLIDESLGQLKQQAERN</sequence>
<keyword evidence="7 15" id="KW-1133">Transmembrane helix</keyword>
<evidence type="ECO:0000256" key="4">
    <source>
        <dbReference type="ARBA" id="ARBA00022547"/>
    </source>
</evidence>
<gene>
    <name evidence="15 19" type="primary">atpF</name>
    <name evidence="19" type="ORF">Pan265_21110</name>
</gene>
<evidence type="ECO:0000256" key="17">
    <source>
        <dbReference type="SAM" id="Coils"/>
    </source>
</evidence>
<dbReference type="HAMAP" id="MF_01398">
    <property type="entry name" value="ATP_synth_b_bprime"/>
    <property type="match status" value="1"/>
</dbReference>
<dbReference type="GO" id="GO:0046933">
    <property type="term" value="F:proton-transporting ATP synthase activity, rotational mechanism"/>
    <property type="evidence" value="ECO:0007669"/>
    <property type="project" value="UniProtKB-UniRule"/>
</dbReference>
<dbReference type="GO" id="GO:0005886">
    <property type="term" value="C:plasma membrane"/>
    <property type="evidence" value="ECO:0007669"/>
    <property type="project" value="UniProtKB-SubCell"/>
</dbReference>
<dbReference type="Pfam" id="PF00430">
    <property type="entry name" value="ATP-synt_B"/>
    <property type="match status" value="1"/>
</dbReference>
<dbReference type="InterPro" id="IPR002146">
    <property type="entry name" value="ATP_synth_b/b'su_bac/chlpt"/>
</dbReference>
<evidence type="ECO:0000256" key="15">
    <source>
        <dbReference type="HAMAP-Rule" id="MF_01398"/>
    </source>
</evidence>
<dbReference type="CDD" id="cd06503">
    <property type="entry name" value="ATP-synt_Fo_b"/>
    <property type="match status" value="1"/>
</dbReference>
<evidence type="ECO:0000256" key="9">
    <source>
        <dbReference type="ARBA" id="ARBA00023136"/>
    </source>
</evidence>
<feature type="chain" id="PRO_5022079628" description="ATP synthase subunit b" evidence="18">
    <location>
        <begin position="21"/>
        <end position="200"/>
    </location>
</feature>
<keyword evidence="9 15" id="KW-0472">Membrane</keyword>
<dbReference type="EMBL" id="CP036280">
    <property type="protein sequence ID" value="QDU72247.1"/>
    <property type="molecule type" value="Genomic_DNA"/>
</dbReference>
<reference evidence="19 20" key="1">
    <citation type="submission" date="2019-02" db="EMBL/GenBank/DDBJ databases">
        <title>Deep-cultivation of Planctomycetes and their phenomic and genomic characterization uncovers novel biology.</title>
        <authorList>
            <person name="Wiegand S."/>
            <person name="Jogler M."/>
            <person name="Boedeker C."/>
            <person name="Pinto D."/>
            <person name="Vollmers J."/>
            <person name="Rivas-Marin E."/>
            <person name="Kohn T."/>
            <person name="Peeters S.H."/>
            <person name="Heuer A."/>
            <person name="Rast P."/>
            <person name="Oberbeckmann S."/>
            <person name="Bunk B."/>
            <person name="Jeske O."/>
            <person name="Meyerdierks A."/>
            <person name="Storesund J.E."/>
            <person name="Kallscheuer N."/>
            <person name="Luecker S."/>
            <person name="Lage O.M."/>
            <person name="Pohl T."/>
            <person name="Merkel B.J."/>
            <person name="Hornburger P."/>
            <person name="Mueller R.-W."/>
            <person name="Bruemmer F."/>
            <person name="Labrenz M."/>
            <person name="Spormann A.M."/>
            <person name="Op den Camp H."/>
            <person name="Overmann J."/>
            <person name="Amann R."/>
            <person name="Jetten M.S.M."/>
            <person name="Mascher T."/>
            <person name="Medema M.H."/>
            <person name="Devos D.P."/>
            <person name="Kaster A.-K."/>
            <person name="Ovreas L."/>
            <person name="Rohde M."/>
            <person name="Galperin M.Y."/>
            <person name="Jogler C."/>
        </authorList>
    </citation>
    <scope>NUCLEOTIDE SEQUENCE [LARGE SCALE GENOMIC DNA]</scope>
    <source>
        <strain evidence="19 20">Pan265</strain>
    </source>
</reference>
<evidence type="ECO:0000256" key="18">
    <source>
        <dbReference type="SAM" id="SignalP"/>
    </source>
</evidence>
<dbReference type="PANTHER" id="PTHR33445:SF1">
    <property type="entry name" value="ATP SYNTHASE SUBUNIT B"/>
    <property type="match status" value="1"/>
</dbReference>
<evidence type="ECO:0000256" key="14">
    <source>
        <dbReference type="ARBA" id="ARBA00037847"/>
    </source>
</evidence>
<evidence type="ECO:0000256" key="5">
    <source>
        <dbReference type="ARBA" id="ARBA00022692"/>
    </source>
</evidence>
<accession>A0A518BZ49</accession>
<evidence type="ECO:0000256" key="3">
    <source>
        <dbReference type="ARBA" id="ARBA00022475"/>
    </source>
</evidence>
<dbReference type="GO" id="GO:0045259">
    <property type="term" value="C:proton-transporting ATP synthase complex"/>
    <property type="evidence" value="ECO:0007669"/>
    <property type="project" value="UniProtKB-KW"/>
</dbReference>
<feature type="transmembrane region" description="Helical" evidence="15">
    <location>
        <begin position="44"/>
        <end position="68"/>
    </location>
</feature>
<dbReference type="RefSeq" id="WP_145446415.1">
    <property type="nucleotide sequence ID" value="NZ_CP036280.1"/>
</dbReference>
<dbReference type="Proteomes" id="UP000320386">
    <property type="component" value="Chromosome"/>
</dbReference>
<comment type="subunit">
    <text evidence="13">F-type ATPases have 2 components, F(1) - the catalytic core - and F(0) - the membrane proton channel. F(1) has five subunits: alpha(3), beta(3), gamma(1), delta(1), epsilon(1). F(0) has four main subunits: a(1), b(2) and c(10-14). The alpha and beta chains form an alternating ring which encloses part of the gamma chain. F(1) is attached to F(0) by a central stalk formed by the gamma and epsilon chains, while a peripheral stalk is formed by the delta and b chains.</text>
</comment>
<evidence type="ECO:0000256" key="13">
    <source>
        <dbReference type="ARBA" id="ARBA00026054"/>
    </source>
</evidence>
<feature type="coiled-coil region" evidence="17">
    <location>
        <begin position="67"/>
        <end position="126"/>
    </location>
</feature>
<keyword evidence="10 15" id="KW-0066">ATP synthesis</keyword>
<organism evidence="19 20">
    <name type="scientific">Mucisphaera calidilacus</name>
    <dbReference type="NCBI Taxonomy" id="2527982"/>
    <lineage>
        <taxon>Bacteria</taxon>
        <taxon>Pseudomonadati</taxon>
        <taxon>Planctomycetota</taxon>
        <taxon>Phycisphaerae</taxon>
        <taxon>Phycisphaerales</taxon>
        <taxon>Phycisphaeraceae</taxon>
        <taxon>Mucisphaera</taxon>
    </lineage>
</organism>
<comment type="subunit">
    <text evidence="15">F-type ATPases have 2 components, F(1) - the catalytic core - and F(0) - the membrane proton channel. F(1) has five subunits: alpha(3), beta(3), gamma(1), delta(1), epsilon(1). F(0) has three main subunits: a(1), b(2) and c(10-14). The alpha and beta chains form an alternating ring which encloses part of the gamma chain. F(1) is attached to F(0) by a central stalk formed by the gamma and epsilon chains, while a peripheral stalk is formed by the delta and b chains.</text>
</comment>
<dbReference type="KEGG" id="mcad:Pan265_21110"/>
<dbReference type="InterPro" id="IPR050059">
    <property type="entry name" value="ATP_synthase_B_chain"/>
</dbReference>
<evidence type="ECO:0000256" key="6">
    <source>
        <dbReference type="ARBA" id="ARBA00022781"/>
    </source>
</evidence>
<name>A0A518BZ49_9BACT</name>
<dbReference type="OrthoDB" id="274361at2"/>
<comment type="similarity">
    <text evidence="1 15 16">Belongs to the ATPase B chain family.</text>
</comment>
<evidence type="ECO:0000256" key="12">
    <source>
        <dbReference type="ARBA" id="ARBA00025614"/>
    </source>
</evidence>
<evidence type="ECO:0000313" key="20">
    <source>
        <dbReference type="Proteomes" id="UP000320386"/>
    </source>
</evidence>
<dbReference type="AlphaFoldDB" id="A0A518BZ49"/>
<evidence type="ECO:0000256" key="16">
    <source>
        <dbReference type="RuleBase" id="RU003848"/>
    </source>
</evidence>
<feature type="signal peptide" evidence="18">
    <location>
        <begin position="1"/>
        <end position="20"/>
    </location>
</feature>